<evidence type="ECO:0000313" key="5">
    <source>
        <dbReference type="Proteomes" id="UP000490939"/>
    </source>
</evidence>
<dbReference type="EMBL" id="WNWS01000977">
    <property type="protein sequence ID" value="KAE9962805.1"/>
    <property type="molecule type" value="Genomic_DNA"/>
</dbReference>
<accession>A0A8H3U4A6</accession>
<evidence type="ECO:0000256" key="1">
    <source>
        <dbReference type="SAM" id="SignalP"/>
    </source>
</evidence>
<dbReference type="Proteomes" id="UP000490939">
    <property type="component" value="Unassembled WGS sequence"/>
</dbReference>
<dbReference type="Pfam" id="PF11735">
    <property type="entry name" value="CAP59_mtransfer"/>
    <property type="match status" value="1"/>
</dbReference>
<dbReference type="PANTHER" id="PTHR34144">
    <property type="entry name" value="CHROMOSOME 8, WHOLE GENOME SHOTGUN SEQUENCE"/>
    <property type="match status" value="1"/>
</dbReference>
<dbReference type="Proteomes" id="UP000447873">
    <property type="component" value="Unassembled WGS sequence"/>
</dbReference>
<feature type="chain" id="PRO_5044690476" description="Glycosyltransferase family 69 protein" evidence="1">
    <location>
        <begin position="35"/>
        <end position="412"/>
    </location>
</feature>
<organism evidence="2 4">
    <name type="scientific">Venturia inaequalis</name>
    <name type="common">Apple scab fungus</name>
    <dbReference type="NCBI Taxonomy" id="5025"/>
    <lineage>
        <taxon>Eukaryota</taxon>
        <taxon>Fungi</taxon>
        <taxon>Dikarya</taxon>
        <taxon>Ascomycota</taxon>
        <taxon>Pezizomycotina</taxon>
        <taxon>Dothideomycetes</taxon>
        <taxon>Pleosporomycetidae</taxon>
        <taxon>Venturiales</taxon>
        <taxon>Venturiaceae</taxon>
        <taxon>Venturia</taxon>
    </lineage>
</organism>
<proteinExistence type="predicted"/>
<sequence length="412" mass="47115">MSSFRHHSHSPLRLSRASLFKIILLLLILQSAFEVSQIRSYQTTHQIHPNPQKTGHQQQTHGRIYITSLHWNNEAILPQWSDELVELIHVLGRENVYISIFESGSWDASKTLLGVLDEKLAAMGVKRNITLGEVTHEEFISQKPGRREGWVKTRRGKEEMRRIPYLAMLRNQGLSELQRLSEAGMGFDKVLFLGDVVFRVEDVLMLLDTNEGEYAAACSLDFSRVPAFYDTFALRDSEGYEHVTQTWPYFRSQESRRAMKTMQPVPVKSCWNGIVAMPADPFVSNPPLRFRGVPDSLAEFHVEGSECCLVHADNPLSRSKGVFLNPNVRVGYSSAAYDAVHPHGQWLSSFDIFAGLWKNRISRWASIPWIKRHRIAIRLKLWRESEPQGEEPGEICLNDEMQIIVGNGWAHV</sequence>
<keyword evidence="1" id="KW-0732">Signal</keyword>
<evidence type="ECO:0000313" key="3">
    <source>
        <dbReference type="EMBL" id="KAE9962982.1"/>
    </source>
</evidence>
<comment type="caution">
    <text evidence="2">The sequence shown here is derived from an EMBL/GenBank/DDBJ whole genome shotgun (WGS) entry which is preliminary data.</text>
</comment>
<dbReference type="EMBL" id="WNWR01001495">
    <property type="protein sequence ID" value="KAE9962982.1"/>
    <property type="molecule type" value="Genomic_DNA"/>
</dbReference>
<name>A0A8H3U4A6_VENIN</name>
<keyword evidence="5" id="KW-1185">Reference proteome</keyword>
<feature type="signal peptide" evidence="1">
    <location>
        <begin position="1"/>
        <end position="34"/>
    </location>
</feature>
<evidence type="ECO:0000313" key="2">
    <source>
        <dbReference type="EMBL" id="KAE9962805.1"/>
    </source>
</evidence>
<protein>
    <recommendedName>
        <fullName evidence="6">Glycosyltransferase family 69 protein</fullName>
    </recommendedName>
</protein>
<evidence type="ECO:0000313" key="4">
    <source>
        <dbReference type="Proteomes" id="UP000447873"/>
    </source>
</evidence>
<reference evidence="2 4" key="1">
    <citation type="submission" date="2018-12" db="EMBL/GenBank/DDBJ databases">
        <title>Venturia inaequalis Genome Resource.</title>
        <authorList>
            <person name="Lichtner F.J."/>
        </authorList>
    </citation>
    <scope>NUCLEOTIDE SEQUENCE [LARGE SCALE GENOMIC DNA]</scope>
    <source>
        <strain evidence="2 4">120213</strain>
        <strain evidence="3 5">DMI_063113</strain>
    </source>
</reference>
<dbReference type="PANTHER" id="PTHR34144:SF7">
    <property type="entry name" value="EXPORT PROTEIN (CAP59), PUTATIVE (AFU_ORTHOLOGUE AFUA_7G05020)-RELATED"/>
    <property type="match status" value="1"/>
</dbReference>
<gene>
    <name evidence="3" type="ORF">EG327_001739</name>
    <name evidence="2" type="ORF">EG328_012016</name>
</gene>
<evidence type="ECO:0008006" key="6">
    <source>
        <dbReference type="Google" id="ProtNLM"/>
    </source>
</evidence>
<dbReference type="InterPro" id="IPR021047">
    <property type="entry name" value="Mannosyltransferase_CMT1"/>
</dbReference>
<dbReference type="AlphaFoldDB" id="A0A8H3U4A6"/>